<dbReference type="AlphaFoldDB" id="A0A6C0JSL7"/>
<reference evidence="1" key="1">
    <citation type="journal article" date="2020" name="Nature">
        <title>Giant virus diversity and host interactions through global metagenomics.</title>
        <authorList>
            <person name="Schulz F."/>
            <person name="Roux S."/>
            <person name="Paez-Espino D."/>
            <person name="Jungbluth S."/>
            <person name="Walsh D.A."/>
            <person name="Denef V.J."/>
            <person name="McMahon K.D."/>
            <person name="Konstantinidis K.T."/>
            <person name="Eloe-Fadrosh E.A."/>
            <person name="Kyrpides N.C."/>
            <person name="Woyke T."/>
        </authorList>
    </citation>
    <scope>NUCLEOTIDE SEQUENCE</scope>
    <source>
        <strain evidence="1">GVMAG-S-1041349-163</strain>
    </source>
</reference>
<dbReference type="EMBL" id="MN740692">
    <property type="protein sequence ID" value="QHU07901.1"/>
    <property type="molecule type" value="Genomic_DNA"/>
</dbReference>
<evidence type="ECO:0000313" key="1">
    <source>
        <dbReference type="EMBL" id="QHU07901.1"/>
    </source>
</evidence>
<name>A0A6C0JSL7_9ZZZZ</name>
<organism evidence="1">
    <name type="scientific">viral metagenome</name>
    <dbReference type="NCBI Taxonomy" id="1070528"/>
    <lineage>
        <taxon>unclassified sequences</taxon>
        <taxon>metagenomes</taxon>
        <taxon>organismal metagenomes</taxon>
    </lineage>
</organism>
<accession>A0A6C0JSL7</accession>
<protein>
    <submittedName>
        <fullName evidence="1">Uncharacterized protein</fullName>
    </submittedName>
</protein>
<proteinExistence type="predicted"/>
<sequence>MEFLTDLLIKDVEKLSSEITVSQYETILSSFDERYSTFIDTLKYYIPKINHQETKKNLQIVLTYHEVWWKTKKEQETLGINISKDLFRTQLKNVLVVLDFLKTIDICERNIKKLQSDGCSQPKKLIDVFNGVSGDCKIRVLVLHSEEKIDENPRVYIKTPNERGEYIIIILKREDQLSVKEMRTIIEQSIECIKNRK</sequence>